<evidence type="ECO:0000256" key="1">
    <source>
        <dbReference type="ARBA" id="ARBA00010617"/>
    </source>
</evidence>
<comment type="similarity">
    <text evidence="1">Belongs to the cytochrome P450 family.</text>
</comment>
<dbReference type="Gene3D" id="1.10.630.10">
    <property type="entry name" value="Cytochrome P450"/>
    <property type="match status" value="1"/>
</dbReference>
<dbReference type="PRINTS" id="PR00359">
    <property type="entry name" value="BP450"/>
</dbReference>
<dbReference type="PANTHER" id="PTHR46696">
    <property type="entry name" value="P450, PUTATIVE (EUROFUNG)-RELATED"/>
    <property type="match status" value="1"/>
</dbReference>
<dbReference type="InterPro" id="IPR036396">
    <property type="entry name" value="Cyt_P450_sf"/>
</dbReference>
<reference evidence="3" key="1">
    <citation type="journal article" date="2019" name="Int. J. Syst. Evol. Microbiol.">
        <title>The Global Catalogue of Microorganisms (GCM) 10K type strain sequencing project: providing services to taxonomists for standard genome sequencing and annotation.</title>
        <authorList>
            <consortium name="The Broad Institute Genomics Platform"/>
            <consortium name="The Broad Institute Genome Sequencing Center for Infectious Disease"/>
            <person name="Wu L."/>
            <person name="Ma J."/>
        </authorList>
    </citation>
    <scope>NUCLEOTIDE SEQUENCE [LARGE SCALE GENOMIC DNA]</scope>
    <source>
        <strain evidence="3">JCM 9371</strain>
    </source>
</reference>
<dbReference type="Proteomes" id="UP001597063">
    <property type="component" value="Unassembled WGS sequence"/>
</dbReference>
<dbReference type="Pfam" id="PF00067">
    <property type="entry name" value="p450"/>
    <property type="match status" value="1"/>
</dbReference>
<dbReference type="PANTHER" id="PTHR46696:SF4">
    <property type="entry name" value="BIOTIN BIOSYNTHESIS CYTOCHROME P450"/>
    <property type="match status" value="1"/>
</dbReference>
<sequence>MLKVEDINLTDWGFWRRPHDYRHEAFKALRRHGELVRYEEPEVVIVPQGPGYYALTRHADVVEASRRPQDFCSGRGAISIPDMPGDMHEYFGSMISMDDPRHAKIRRIVSRAFSPRMIQRFEDRVEAVAAEIVEHVAAGGGTGDFVQDVAARLPLKIICDMMGIAEDRYPDVLDATNVILAGNDAEFLPAGAPEEVALALLNAGEKLRGLVEELGRRRRAAPTDDLTSALVNANIDGESLTDQELGSFFILLVVAGNETTRNAIAHGLDLFTRHPDQRALLTEDFDGRIAGAVEEIVRYVSPVIWMRRTATRDTTLNEHEIKEGDKLVLYYWSANRDESVFTDPERFDILRDPNPHVGFGGPGPHFCLGAHLARREITVMFRELLRRLPGIRAGEPDRLESNFINGIKRLPYTF</sequence>
<name>A0ABW2XH95_9ACTN</name>
<accession>A0ABW2XH95</accession>
<keyword evidence="3" id="KW-1185">Reference proteome</keyword>
<dbReference type="EMBL" id="JBHTGP010000005">
    <property type="protein sequence ID" value="MFD0684965.1"/>
    <property type="molecule type" value="Genomic_DNA"/>
</dbReference>
<dbReference type="InterPro" id="IPR001128">
    <property type="entry name" value="Cyt_P450"/>
</dbReference>
<dbReference type="RefSeq" id="WP_131761061.1">
    <property type="nucleotide sequence ID" value="NZ_CAACUY010000144.1"/>
</dbReference>
<evidence type="ECO:0000313" key="3">
    <source>
        <dbReference type="Proteomes" id="UP001597063"/>
    </source>
</evidence>
<dbReference type="InterPro" id="IPR002397">
    <property type="entry name" value="Cyt_P450_B"/>
</dbReference>
<dbReference type="CDD" id="cd11033">
    <property type="entry name" value="CYP142-like"/>
    <property type="match status" value="1"/>
</dbReference>
<evidence type="ECO:0000313" key="2">
    <source>
        <dbReference type="EMBL" id="MFD0684965.1"/>
    </source>
</evidence>
<comment type="caution">
    <text evidence="2">The sequence shown here is derived from an EMBL/GenBank/DDBJ whole genome shotgun (WGS) entry which is preliminary data.</text>
</comment>
<organism evidence="2 3">
    <name type="scientific">Actinomadura fibrosa</name>
    <dbReference type="NCBI Taxonomy" id="111802"/>
    <lineage>
        <taxon>Bacteria</taxon>
        <taxon>Bacillati</taxon>
        <taxon>Actinomycetota</taxon>
        <taxon>Actinomycetes</taxon>
        <taxon>Streptosporangiales</taxon>
        <taxon>Thermomonosporaceae</taxon>
        <taxon>Actinomadura</taxon>
    </lineage>
</organism>
<gene>
    <name evidence="2" type="ORF">ACFQZM_10675</name>
</gene>
<proteinExistence type="inferred from homology"/>
<dbReference type="SUPFAM" id="SSF48264">
    <property type="entry name" value="Cytochrome P450"/>
    <property type="match status" value="1"/>
</dbReference>
<protein>
    <submittedName>
        <fullName evidence="2">Cytochrome P450</fullName>
    </submittedName>
</protein>